<dbReference type="Proteomes" id="UP000230002">
    <property type="component" value="Unassembled WGS sequence"/>
</dbReference>
<dbReference type="AlphaFoldDB" id="A0A2G8RSR6"/>
<feature type="compositionally biased region" description="Basic and acidic residues" evidence="1">
    <location>
        <begin position="190"/>
        <end position="225"/>
    </location>
</feature>
<keyword evidence="3" id="KW-1185">Reference proteome</keyword>
<sequence>MDTRFHLLDNDAFAGRIPGALPSDAEWKGFKLPKLKKGMLERDIYLQLGAVVQSVLEAAECTKLQFLDNAHHKSKDGNHGRTETFNDAGIYRDTRFAHDATNLDTKPPAKSKTTRPAQLKERLPEARSSFWVDVPVEVKGDEKNSAFYFKSKPKPKGFCDQSDQPAAVESQEGGRLQEEKEEAEVVEEADQAKKDEDVEAKDEDRGDQGLGDRDSEAERKEEKGVGDGGDDDSDDSGDSAR</sequence>
<accession>A0A2G8RSR6</accession>
<evidence type="ECO:0000313" key="2">
    <source>
        <dbReference type="EMBL" id="PIL24550.1"/>
    </source>
</evidence>
<reference evidence="2 3" key="1">
    <citation type="journal article" date="2015" name="Sci. Rep.">
        <title>Chromosome-level genome map provides insights into diverse defense mechanisms in the medicinal fungus Ganoderma sinense.</title>
        <authorList>
            <person name="Zhu Y."/>
            <person name="Xu J."/>
            <person name="Sun C."/>
            <person name="Zhou S."/>
            <person name="Xu H."/>
            <person name="Nelson D.R."/>
            <person name="Qian J."/>
            <person name="Song J."/>
            <person name="Luo H."/>
            <person name="Xiang L."/>
            <person name="Li Y."/>
            <person name="Xu Z."/>
            <person name="Ji A."/>
            <person name="Wang L."/>
            <person name="Lu S."/>
            <person name="Hayward A."/>
            <person name="Sun W."/>
            <person name="Li X."/>
            <person name="Schwartz D.C."/>
            <person name="Wang Y."/>
            <person name="Chen S."/>
        </authorList>
    </citation>
    <scope>NUCLEOTIDE SEQUENCE [LARGE SCALE GENOMIC DNA]</scope>
    <source>
        <strain evidence="2 3">ZZ0214-1</strain>
    </source>
</reference>
<comment type="caution">
    <text evidence="2">The sequence shown here is derived from an EMBL/GenBank/DDBJ whole genome shotgun (WGS) entry which is preliminary data.</text>
</comment>
<gene>
    <name evidence="2" type="ORF">GSI_12434</name>
</gene>
<dbReference type="EMBL" id="AYKW01000056">
    <property type="protein sequence ID" value="PIL24550.1"/>
    <property type="molecule type" value="Genomic_DNA"/>
</dbReference>
<evidence type="ECO:0000313" key="3">
    <source>
        <dbReference type="Proteomes" id="UP000230002"/>
    </source>
</evidence>
<feature type="compositionally biased region" description="Acidic residues" evidence="1">
    <location>
        <begin position="179"/>
        <end position="189"/>
    </location>
</feature>
<feature type="compositionally biased region" description="Acidic residues" evidence="1">
    <location>
        <begin position="228"/>
        <end position="241"/>
    </location>
</feature>
<evidence type="ECO:0000256" key="1">
    <source>
        <dbReference type="SAM" id="MobiDB-lite"/>
    </source>
</evidence>
<dbReference type="STRING" id="1077348.A0A2G8RSR6"/>
<feature type="region of interest" description="Disordered" evidence="1">
    <location>
        <begin position="150"/>
        <end position="241"/>
    </location>
</feature>
<name>A0A2G8RSR6_9APHY</name>
<protein>
    <submittedName>
        <fullName evidence="2">Uncharacterized protein</fullName>
    </submittedName>
</protein>
<feature type="region of interest" description="Disordered" evidence="1">
    <location>
        <begin position="98"/>
        <end position="123"/>
    </location>
</feature>
<proteinExistence type="predicted"/>
<organism evidence="2 3">
    <name type="scientific">Ganoderma sinense ZZ0214-1</name>
    <dbReference type="NCBI Taxonomy" id="1077348"/>
    <lineage>
        <taxon>Eukaryota</taxon>
        <taxon>Fungi</taxon>
        <taxon>Dikarya</taxon>
        <taxon>Basidiomycota</taxon>
        <taxon>Agaricomycotina</taxon>
        <taxon>Agaricomycetes</taxon>
        <taxon>Polyporales</taxon>
        <taxon>Polyporaceae</taxon>
        <taxon>Ganoderma</taxon>
    </lineage>
</organism>